<dbReference type="InterPro" id="IPR006311">
    <property type="entry name" value="TAT_signal"/>
</dbReference>
<dbReference type="PANTHER" id="PTHR12110">
    <property type="entry name" value="HYDROXYPYRUVATE ISOMERASE"/>
    <property type="match status" value="1"/>
</dbReference>
<keyword evidence="3" id="KW-1185">Reference proteome</keyword>
<dbReference type="InterPro" id="IPR036237">
    <property type="entry name" value="Xyl_isomerase-like_sf"/>
</dbReference>
<dbReference type="InterPro" id="IPR013022">
    <property type="entry name" value="Xyl_isomerase-like_TIM-brl"/>
</dbReference>
<dbReference type="PROSITE" id="PS51318">
    <property type="entry name" value="TAT"/>
    <property type="match status" value="1"/>
</dbReference>
<protein>
    <submittedName>
        <fullName evidence="2">Xylose isomerase-like TIM barrel</fullName>
    </submittedName>
</protein>
<dbReference type="PANTHER" id="PTHR12110:SF53">
    <property type="entry name" value="BLR5974 PROTEIN"/>
    <property type="match status" value="1"/>
</dbReference>
<name>A0A517SNI7_9BACT</name>
<gene>
    <name evidence="2" type="ORF">SV7mr_01740</name>
</gene>
<dbReference type="RefSeq" id="WP_145268332.1">
    <property type="nucleotide sequence ID" value="NZ_CP036272.1"/>
</dbReference>
<dbReference type="OrthoDB" id="256906at2"/>
<dbReference type="Proteomes" id="UP000315003">
    <property type="component" value="Chromosome"/>
</dbReference>
<dbReference type="SUPFAM" id="SSF51658">
    <property type="entry name" value="Xylose isomerase-like"/>
    <property type="match status" value="1"/>
</dbReference>
<keyword evidence="2" id="KW-0413">Isomerase</keyword>
<evidence type="ECO:0000313" key="2">
    <source>
        <dbReference type="EMBL" id="QDT57690.1"/>
    </source>
</evidence>
<reference evidence="2 3" key="1">
    <citation type="submission" date="2019-02" db="EMBL/GenBank/DDBJ databases">
        <title>Deep-cultivation of Planctomycetes and their phenomic and genomic characterization uncovers novel biology.</title>
        <authorList>
            <person name="Wiegand S."/>
            <person name="Jogler M."/>
            <person name="Boedeker C."/>
            <person name="Pinto D."/>
            <person name="Vollmers J."/>
            <person name="Rivas-Marin E."/>
            <person name="Kohn T."/>
            <person name="Peeters S.H."/>
            <person name="Heuer A."/>
            <person name="Rast P."/>
            <person name="Oberbeckmann S."/>
            <person name="Bunk B."/>
            <person name="Jeske O."/>
            <person name="Meyerdierks A."/>
            <person name="Storesund J.E."/>
            <person name="Kallscheuer N."/>
            <person name="Luecker S."/>
            <person name="Lage O.M."/>
            <person name="Pohl T."/>
            <person name="Merkel B.J."/>
            <person name="Hornburger P."/>
            <person name="Mueller R.-W."/>
            <person name="Bruemmer F."/>
            <person name="Labrenz M."/>
            <person name="Spormann A.M."/>
            <person name="Op den Camp H."/>
            <person name="Overmann J."/>
            <person name="Amann R."/>
            <person name="Jetten M.S.M."/>
            <person name="Mascher T."/>
            <person name="Medema M.H."/>
            <person name="Devos D.P."/>
            <person name="Kaster A.-K."/>
            <person name="Ovreas L."/>
            <person name="Rohde M."/>
            <person name="Galperin M.Y."/>
            <person name="Jogler C."/>
        </authorList>
    </citation>
    <scope>NUCLEOTIDE SEQUENCE [LARGE SCALE GENOMIC DNA]</scope>
    <source>
        <strain evidence="2 3">SV_7m_r</strain>
    </source>
</reference>
<accession>A0A517SNI7</accession>
<proteinExistence type="predicted"/>
<evidence type="ECO:0000259" key="1">
    <source>
        <dbReference type="Pfam" id="PF01261"/>
    </source>
</evidence>
<dbReference type="InterPro" id="IPR050312">
    <property type="entry name" value="IolE/XylAMocC-like"/>
</dbReference>
<dbReference type="EMBL" id="CP036272">
    <property type="protein sequence ID" value="QDT57690.1"/>
    <property type="molecule type" value="Genomic_DNA"/>
</dbReference>
<dbReference type="Gene3D" id="3.20.20.150">
    <property type="entry name" value="Divalent-metal-dependent TIM barrel enzymes"/>
    <property type="match status" value="1"/>
</dbReference>
<organism evidence="2 3">
    <name type="scientific">Stieleria bergensis</name>
    <dbReference type="NCBI Taxonomy" id="2528025"/>
    <lineage>
        <taxon>Bacteria</taxon>
        <taxon>Pseudomonadati</taxon>
        <taxon>Planctomycetota</taxon>
        <taxon>Planctomycetia</taxon>
        <taxon>Pirellulales</taxon>
        <taxon>Pirellulaceae</taxon>
        <taxon>Stieleria</taxon>
    </lineage>
</organism>
<dbReference type="Pfam" id="PF01261">
    <property type="entry name" value="AP_endonuc_2"/>
    <property type="match status" value="1"/>
</dbReference>
<evidence type="ECO:0000313" key="3">
    <source>
        <dbReference type="Proteomes" id="UP000315003"/>
    </source>
</evidence>
<feature type="domain" description="Xylose isomerase-like TIM barrel" evidence="1">
    <location>
        <begin position="78"/>
        <end position="324"/>
    </location>
</feature>
<dbReference type="AlphaFoldDB" id="A0A517SNI7"/>
<dbReference type="GO" id="GO:0016853">
    <property type="term" value="F:isomerase activity"/>
    <property type="evidence" value="ECO:0007669"/>
    <property type="project" value="UniProtKB-KW"/>
</dbReference>
<sequence length="327" mass="36543">MSARPENRSPQNTLKRRSFVGAAAAASAVAMSSTIHPNAATAEPKTPAKASKPNPIAVSTYSYWRYRKDSKLSIEQCVDLAAESGFDAVEILHVQMQDESNATLQRIKQRAFRHGLSLCGFSTHQSFVFPDAEERKKNIEHTQHCIELAYALGIPTIRINTGRWGTSKNFDELMANKGIEPRLEGYTDEEGFKWVEDSIQECLATAEKCGVVLGLENHWGLGRTAEGVLRIINAIDSPWLRATLDTGNFLENQYAQYKQLAPEAVFVQAKTYFGGGTWYTLPIDYDRVAEILKAVDYKGYISLEFEGKEQHETAIPKSLEMLRKAFA</sequence>